<gene>
    <name evidence="1" type="ORF">LCGC14_2271690</name>
</gene>
<reference evidence="1" key="1">
    <citation type="journal article" date="2015" name="Nature">
        <title>Complex archaea that bridge the gap between prokaryotes and eukaryotes.</title>
        <authorList>
            <person name="Spang A."/>
            <person name="Saw J.H."/>
            <person name="Jorgensen S.L."/>
            <person name="Zaremba-Niedzwiedzka K."/>
            <person name="Martijn J."/>
            <person name="Lind A.E."/>
            <person name="van Eijk R."/>
            <person name="Schleper C."/>
            <person name="Guy L."/>
            <person name="Ettema T.J."/>
        </authorList>
    </citation>
    <scope>NUCLEOTIDE SEQUENCE</scope>
</reference>
<dbReference type="AlphaFoldDB" id="A0A0F9FRZ8"/>
<protein>
    <recommendedName>
        <fullName evidence="2">FCP1 homology domain-containing protein</fullName>
    </recommendedName>
</protein>
<dbReference type="InterPro" id="IPR010708">
    <property type="entry name" value="5'(3')-deoxyribonucleotidase"/>
</dbReference>
<sequence>MLKIVAIDLDGCLCVYPDAWVNYINQKTINNFTDLNQVKNKISFAEYKKLKQKYRTSGIKAKLPKITGATKLTKRLKKLGYTIIILTARPIYEIPEVFRDTLSWLKTNKIVYDLLFAASDKHIKILKYFPNINFIVEDNAAVANNIAKLGYKVFLLDNIYNQQKLIKGVKRIKKLSEVKK</sequence>
<comment type="caution">
    <text evidence="1">The sequence shown here is derived from an EMBL/GenBank/DDBJ whole genome shotgun (WGS) entry which is preliminary data.</text>
</comment>
<proteinExistence type="predicted"/>
<name>A0A0F9FRZ8_9ZZZZ</name>
<dbReference type="GO" id="GO:0008253">
    <property type="term" value="F:5'-nucleotidase activity"/>
    <property type="evidence" value="ECO:0007669"/>
    <property type="project" value="InterPro"/>
</dbReference>
<dbReference type="PANTHER" id="PTHR35134">
    <property type="entry name" value="NUCLEOTIDASE YQFW-RELATED"/>
    <property type="match status" value="1"/>
</dbReference>
<dbReference type="Pfam" id="PF06941">
    <property type="entry name" value="NT5C"/>
    <property type="match status" value="1"/>
</dbReference>
<dbReference type="InterPro" id="IPR023214">
    <property type="entry name" value="HAD_sf"/>
</dbReference>
<evidence type="ECO:0000313" key="1">
    <source>
        <dbReference type="EMBL" id="KKL53812.1"/>
    </source>
</evidence>
<dbReference type="Gene3D" id="3.40.50.1000">
    <property type="entry name" value="HAD superfamily/HAD-like"/>
    <property type="match status" value="1"/>
</dbReference>
<dbReference type="InterPro" id="IPR036412">
    <property type="entry name" value="HAD-like_sf"/>
</dbReference>
<dbReference type="SUPFAM" id="SSF56784">
    <property type="entry name" value="HAD-like"/>
    <property type="match status" value="1"/>
</dbReference>
<dbReference type="InterPro" id="IPR052419">
    <property type="entry name" value="5_3-deoxyribonucleotidase-like"/>
</dbReference>
<dbReference type="PANTHER" id="PTHR35134:SF2">
    <property type="entry name" value="NUCLEOTIDASE YQFW-RELATED"/>
    <property type="match status" value="1"/>
</dbReference>
<dbReference type="GO" id="GO:0009264">
    <property type="term" value="P:deoxyribonucleotide catabolic process"/>
    <property type="evidence" value="ECO:0007669"/>
    <property type="project" value="InterPro"/>
</dbReference>
<evidence type="ECO:0008006" key="2">
    <source>
        <dbReference type="Google" id="ProtNLM"/>
    </source>
</evidence>
<organism evidence="1">
    <name type="scientific">marine sediment metagenome</name>
    <dbReference type="NCBI Taxonomy" id="412755"/>
    <lineage>
        <taxon>unclassified sequences</taxon>
        <taxon>metagenomes</taxon>
        <taxon>ecological metagenomes</taxon>
    </lineage>
</organism>
<dbReference type="EMBL" id="LAZR01031419">
    <property type="protein sequence ID" value="KKL53812.1"/>
    <property type="molecule type" value="Genomic_DNA"/>
</dbReference>
<accession>A0A0F9FRZ8</accession>